<feature type="domain" description="Cytochrome c" evidence="8">
    <location>
        <begin position="75"/>
        <end position="161"/>
    </location>
</feature>
<dbReference type="GO" id="GO:0020037">
    <property type="term" value="F:heme binding"/>
    <property type="evidence" value="ECO:0007669"/>
    <property type="project" value="InterPro"/>
</dbReference>
<dbReference type="Pfam" id="PF00034">
    <property type="entry name" value="Cytochrom_C"/>
    <property type="match status" value="1"/>
</dbReference>
<dbReference type="PROSITE" id="PS51007">
    <property type="entry name" value="CYTC"/>
    <property type="match status" value="3"/>
</dbReference>
<evidence type="ECO:0000256" key="5">
    <source>
        <dbReference type="ARBA" id="ARBA00023004"/>
    </source>
</evidence>
<keyword evidence="3 6" id="KW-0479">Metal-binding</keyword>
<gene>
    <name evidence="9" type="ORF">D3218_17790</name>
</gene>
<evidence type="ECO:0000256" key="2">
    <source>
        <dbReference type="ARBA" id="ARBA00022617"/>
    </source>
</evidence>
<evidence type="ECO:0000256" key="1">
    <source>
        <dbReference type="ARBA" id="ARBA00022448"/>
    </source>
</evidence>
<keyword evidence="2 6" id="KW-0349">Heme</keyword>
<comment type="caution">
    <text evidence="9">The sequence shown here is derived from an EMBL/GenBank/DDBJ whole genome shotgun (WGS) entry which is preliminary data.</text>
</comment>
<keyword evidence="1" id="KW-0813">Transport</keyword>
<evidence type="ECO:0000256" key="4">
    <source>
        <dbReference type="ARBA" id="ARBA00022982"/>
    </source>
</evidence>
<dbReference type="InterPro" id="IPR009056">
    <property type="entry name" value="Cyt_c-like_dom"/>
</dbReference>
<dbReference type="RefSeq" id="WP_119541427.1">
    <property type="nucleotide sequence ID" value="NZ_QYRN01000012.1"/>
</dbReference>
<protein>
    <submittedName>
        <fullName evidence="9">Cytochrome C</fullName>
    </submittedName>
</protein>
<accession>A0A3A1WGY3</accession>
<dbReference type="GO" id="GO:0009055">
    <property type="term" value="F:electron transfer activity"/>
    <property type="evidence" value="ECO:0007669"/>
    <property type="project" value="InterPro"/>
</dbReference>
<dbReference type="InterPro" id="IPR050597">
    <property type="entry name" value="Cytochrome_c_Oxidase_Subunit"/>
</dbReference>
<evidence type="ECO:0000313" key="10">
    <source>
        <dbReference type="Proteomes" id="UP000265750"/>
    </source>
</evidence>
<keyword evidence="5 6" id="KW-0408">Iron</keyword>
<keyword evidence="4" id="KW-0249">Electron transport</keyword>
<evidence type="ECO:0000259" key="8">
    <source>
        <dbReference type="PROSITE" id="PS51007"/>
    </source>
</evidence>
<evidence type="ECO:0000256" key="3">
    <source>
        <dbReference type="ARBA" id="ARBA00022723"/>
    </source>
</evidence>
<dbReference type="InterPro" id="IPR036909">
    <property type="entry name" value="Cyt_c-like_dom_sf"/>
</dbReference>
<keyword evidence="10" id="KW-1185">Reference proteome</keyword>
<feature type="region of interest" description="Disordered" evidence="7">
    <location>
        <begin position="293"/>
        <end position="318"/>
    </location>
</feature>
<dbReference type="AlphaFoldDB" id="A0A3A1WGY3"/>
<organism evidence="9 10">
    <name type="scientific">Aureimonas flava</name>
    <dbReference type="NCBI Taxonomy" id="2320271"/>
    <lineage>
        <taxon>Bacteria</taxon>
        <taxon>Pseudomonadati</taxon>
        <taxon>Pseudomonadota</taxon>
        <taxon>Alphaproteobacteria</taxon>
        <taxon>Hyphomicrobiales</taxon>
        <taxon>Aurantimonadaceae</taxon>
        <taxon>Aureimonas</taxon>
    </lineage>
</organism>
<evidence type="ECO:0000256" key="7">
    <source>
        <dbReference type="SAM" id="MobiDB-lite"/>
    </source>
</evidence>
<evidence type="ECO:0000256" key="6">
    <source>
        <dbReference type="PROSITE-ProRule" id="PRU00433"/>
    </source>
</evidence>
<sequence length="421" mass="44422">MTWTFTIRPWHLLAAPAAALGAALLVGGSGLVSVAANTGHFAPVEWFLHWTLRRAVATQSLPISRPADVSLEDPLLLQRAAGHFASGCAPCHGAPGERQTPVARAMMPPVPRLEGQVGEWRDRELFWIGRHGIKYSGMPSWTTQDRPDEIWALVAFLRALPAMTPERYRELAYGEPASEPGRPGLPALGEARDTALADCARCHGADGRGVGAPGSFPPIGGQPAEYLLRTLQAFASGERQSGIMTPAAGALDEATLRRLADHYAAQPPAAAPAGPLGPPAGVAVGYEGGVRLPRGSLRPDAPAAEPAPAGPAAAVDPAAAHGAPVSTAGLLELGRRIAEEGLPSRKLAACQTCHGSDGAARNPLYPRLDGLPEWYVATHLQMWRDRNRGGTPLAHVMETIAINLTQEQIDALALWYSRRGG</sequence>
<dbReference type="Pfam" id="PF13442">
    <property type="entry name" value="Cytochrome_CBB3"/>
    <property type="match status" value="1"/>
</dbReference>
<dbReference type="Gene3D" id="1.10.760.10">
    <property type="entry name" value="Cytochrome c-like domain"/>
    <property type="match status" value="3"/>
</dbReference>
<dbReference type="PANTHER" id="PTHR33751:SF9">
    <property type="entry name" value="CYTOCHROME C4"/>
    <property type="match status" value="1"/>
</dbReference>
<name>A0A3A1WGY3_9HYPH</name>
<dbReference type="EMBL" id="QYRN01000012">
    <property type="protein sequence ID" value="RIX97936.1"/>
    <property type="molecule type" value="Genomic_DNA"/>
</dbReference>
<dbReference type="SUPFAM" id="SSF46626">
    <property type="entry name" value="Cytochrome c"/>
    <property type="match status" value="3"/>
</dbReference>
<evidence type="ECO:0000313" key="9">
    <source>
        <dbReference type="EMBL" id="RIX97936.1"/>
    </source>
</evidence>
<feature type="compositionally biased region" description="Low complexity" evidence="7">
    <location>
        <begin position="299"/>
        <end position="318"/>
    </location>
</feature>
<feature type="domain" description="Cytochrome c" evidence="8">
    <location>
        <begin position="329"/>
        <end position="420"/>
    </location>
</feature>
<dbReference type="Proteomes" id="UP000265750">
    <property type="component" value="Unassembled WGS sequence"/>
</dbReference>
<proteinExistence type="predicted"/>
<reference evidence="10" key="1">
    <citation type="submission" date="2018-09" db="EMBL/GenBank/DDBJ databases">
        <authorList>
            <person name="Tuo L."/>
        </authorList>
    </citation>
    <scope>NUCLEOTIDE SEQUENCE [LARGE SCALE GENOMIC DNA]</scope>
    <source>
        <strain evidence="10">M2BS4Y-1</strain>
    </source>
</reference>
<feature type="domain" description="Cytochrome c" evidence="8">
    <location>
        <begin position="184"/>
        <end position="267"/>
    </location>
</feature>
<dbReference type="GO" id="GO:0046872">
    <property type="term" value="F:metal ion binding"/>
    <property type="evidence" value="ECO:0007669"/>
    <property type="project" value="UniProtKB-KW"/>
</dbReference>
<dbReference type="PANTHER" id="PTHR33751">
    <property type="entry name" value="CBB3-TYPE CYTOCHROME C OXIDASE SUBUNIT FIXP"/>
    <property type="match status" value="1"/>
</dbReference>
<dbReference type="OrthoDB" id="9773456at2"/>